<dbReference type="InterPro" id="IPR036890">
    <property type="entry name" value="HATPase_C_sf"/>
</dbReference>
<keyword evidence="1" id="KW-0808">Transferase</keyword>
<gene>
    <name evidence="3" type="ORF">BJ980_002627</name>
</gene>
<dbReference type="CDD" id="cd16936">
    <property type="entry name" value="HATPase_RsbW-like"/>
    <property type="match status" value="1"/>
</dbReference>
<feature type="domain" description="Histidine kinase/HSP90-like ATPase" evidence="2">
    <location>
        <begin position="2"/>
        <end position="108"/>
    </location>
</feature>
<protein>
    <recommendedName>
        <fullName evidence="2">Histidine kinase/HSP90-like ATPase domain-containing protein</fullName>
    </recommendedName>
</protein>
<dbReference type="AlphaFoldDB" id="A0A7Y9S2A4"/>
<evidence type="ECO:0000313" key="3">
    <source>
        <dbReference type="EMBL" id="NYG59704.1"/>
    </source>
</evidence>
<name>A0A7Y9S2A4_9ACTN</name>
<dbReference type="PANTHER" id="PTHR35526:SF3">
    <property type="entry name" value="ANTI-SIGMA-F FACTOR RSBW"/>
    <property type="match status" value="1"/>
</dbReference>
<keyword evidence="1" id="KW-0723">Serine/threonine-protein kinase</keyword>
<organism evidence="3 4">
    <name type="scientific">Nocardioides daedukensis</name>
    <dbReference type="NCBI Taxonomy" id="634462"/>
    <lineage>
        <taxon>Bacteria</taxon>
        <taxon>Bacillati</taxon>
        <taxon>Actinomycetota</taxon>
        <taxon>Actinomycetes</taxon>
        <taxon>Propionibacteriales</taxon>
        <taxon>Nocardioidaceae</taxon>
        <taxon>Nocardioides</taxon>
    </lineage>
</organism>
<evidence type="ECO:0000259" key="2">
    <source>
        <dbReference type="Pfam" id="PF13581"/>
    </source>
</evidence>
<keyword evidence="1" id="KW-0418">Kinase</keyword>
<dbReference type="InterPro" id="IPR050267">
    <property type="entry name" value="Anti-sigma-factor_SerPK"/>
</dbReference>
<reference evidence="3 4" key="1">
    <citation type="submission" date="2020-07" db="EMBL/GenBank/DDBJ databases">
        <title>Sequencing the genomes of 1000 actinobacteria strains.</title>
        <authorList>
            <person name="Klenk H.-P."/>
        </authorList>
    </citation>
    <scope>NUCLEOTIDE SEQUENCE [LARGE SCALE GENOMIC DNA]</scope>
    <source>
        <strain evidence="3 4">DSM 23819</strain>
    </source>
</reference>
<dbReference type="Gene3D" id="3.30.565.10">
    <property type="entry name" value="Histidine kinase-like ATPase, C-terminal domain"/>
    <property type="match status" value="1"/>
</dbReference>
<proteinExistence type="predicted"/>
<dbReference type="GO" id="GO:0004674">
    <property type="term" value="F:protein serine/threonine kinase activity"/>
    <property type="evidence" value="ECO:0007669"/>
    <property type="project" value="UniProtKB-KW"/>
</dbReference>
<dbReference type="EMBL" id="JACCAA010000001">
    <property type="protein sequence ID" value="NYG59704.1"/>
    <property type="molecule type" value="Genomic_DNA"/>
</dbReference>
<comment type="caution">
    <text evidence="3">The sequence shown here is derived from an EMBL/GenBank/DDBJ whole genome shotgun (WGS) entry which is preliminary data.</text>
</comment>
<dbReference type="Pfam" id="PF13581">
    <property type="entry name" value="HATPase_c_2"/>
    <property type="match status" value="1"/>
</dbReference>
<evidence type="ECO:0000313" key="4">
    <source>
        <dbReference type="Proteomes" id="UP000540656"/>
    </source>
</evidence>
<dbReference type="InterPro" id="IPR003594">
    <property type="entry name" value="HATPase_dom"/>
</dbReference>
<sequence length="294" mass="32429">MGEARRWAADACHELGRDDLVETAELGISELVTNALLHAAPPIAVRVRGTHRYPRIEVLDGSPEPPRINAAMAKEEELFSTFGRGLGMVAMCSHRWGADPDEPGKVVWFEPAAEPVDEPDLVGQVFKKPAKVRIAGPRRAGEGYTIVFAGFPVSVFLDWRRHFRELRRELRLLALAHHSDYPVAHTITELFERFDDEISTAHVDDSLAEAIAADQASADITMSIGPDTPALLGQVADVLDLADAFCRGERLLALAATPQQREFQTWFVGEVLRQSNGASPLPWLGKQGLEQRAR</sequence>
<keyword evidence="4" id="KW-1185">Reference proteome</keyword>
<dbReference type="Proteomes" id="UP000540656">
    <property type="component" value="Unassembled WGS sequence"/>
</dbReference>
<accession>A0A7Y9S2A4</accession>
<dbReference type="SUPFAM" id="SSF55874">
    <property type="entry name" value="ATPase domain of HSP90 chaperone/DNA topoisomerase II/histidine kinase"/>
    <property type="match status" value="1"/>
</dbReference>
<evidence type="ECO:0000256" key="1">
    <source>
        <dbReference type="ARBA" id="ARBA00022527"/>
    </source>
</evidence>
<dbReference type="PANTHER" id="PTHR35526">
    <property type="entry name" value="ANTI-SIGMA-F FACTOR RSBW-RELATED"/>
    <property type="match status" value="1"/>
</dbReference>